<comment type="subcellular location">
    <subcellularLocation>
        <location evidence="1">Cell membrane</location>
        <topology evidence="1">Multi-pass membrane protein</topology>
    </subcellularLocation>
</comment>
<dbReference type="GO" id="GO:0005886">
    <property type="term" value="C:plasma membrane"/>
    <property type="evidence" value="ECO:0007669"/>
    <property type="project" value="UniProtKB-SubCell"/>
</dbReference>
<evidence type="ECO:0000256" key="6">
    <source>
        <dbReference type="SAM" id="MobiDB-lite"/>
    </source>
</evidence>
<feature type="region of interest" description="Disordered" evidence="6">
    <location>
        <begin position="378"/>
        <end position="401"/>
    </location>
</feature>
<dbReference type="InterPro" id="IPR050638">
    <property type="entry name" value="AA-Vitamin_Transporters"/>
</dbReference>
<keyword evidence="2" id="KW-1003">Cell membrane</keyword>
<dbReference type="SUPFAM" id="SSF103481">
    <property type="entry name" value="Multidrug resistance efflux transporter EmrE"/>
    <property type="match status" value="2"/>
</dbReference>
<proteinExistence type="predicted"/>
<dbReference type="InterPro" id="IPR037185">
    <property type="entry name" value="EmrE-like"/>
</dbReference>
<evidence type="ECO:0000256" key="3">
    <source>
        <dbReference type="ARBA" id="ARBA00022692"/>
    </source>
</evidence>
<feature type="transmembrane region" description="Helical" evidence="7">
    <location>
        <begin position="173"/>
        <end position="192"/>
    </location>
</feature>
<feature type="domain" description="EamA" evidence="8">
    <location>
        <begin position="175"/>
        <end position="315"/>
    </location>
</feature>
<evidence type="ECO:0000256" key="7">
    <source>
        <dbReference type="SAM" id="Phobius"/>
    </source>
</evidence>
<evidence type="ECO:0000256" key="4">
    <source>
        <dbReference type="ARBA" id="ARBA00022989"/>
    </source>
</evidence>
<evidence type="ECO:0000259" key="8">
    <source>
        <dbReference type="Pfam" id="PF00892"/>
    </source>
</evidence>
<protein>
    <recommendedName>
        <fullName evidence="8">EamA domain-containing protein</fullName>
    </recommendedName>
</protein>
<dbReference type="OMA" id="MVGVQFI"/>
<name>A0A151ZK49_TIELA</name>
<feature type="transmembrane region" description="Helical" evidence="7">
    <location>
        <begin position="86"/>
        <end position="110"/>
    </location>
</feature>
<dbReference type="InParanoid" id="A0A151ZK49"/>
<evidence type="ECO:0000313" key="9">
    <source>
        <dbReference type="EMBL" id="KYQ94371.1"/>
    </source>
</evidence>
<evidence type="ECO:0000256" key="5">
    <source>
        <dbReference type="ARBA" id="ARBA00023136"/>
    </source>
</evidence>
<reference evidence="9 10" key="1">
    <citation type="submission" date="2015-12" db="EMBL/GenBank/DDBJ databases">
        <title>Dictyostelia acquired genes for synthesis and detection of signals that induce cell-type specialization by lateral gene transfer from prokaryotes.</title>
        <authorList>
            <person name="Gloeckner G."/>
            <person name="Schaap P."/>
        </authorList>
    </citation>
    <scope>NUCLEOTIDE SEQUENCE [LARGE SCALE GENOMIC DNA]</scope>
    <source>
        <strain evidence="9 10">TK</strain>
    </source>
</reference>
<dbReference type="EMBL" id="LODT01000022">
    <property type="protein sequence ID" value="KYQ94371.1"/>
    <property type="molecule type" value="Genomic_DNA"/>
</dbReference>
<dbReference type="InterPro" id="IPR000620">
    <property type="entry name" value="EamA_dom"/>
</dbReference>
<keyword evidence="5 7" id="KW-0472">Membrane</keyword>
<gene>
    <name evidence="9" type="ORF">DLAC_04669</name>
</gene>
<dbReference type="Gene3D" id="1.10.3730.20">
    <property type="match status" value="1"/>
</dbReference>
<keyword evidence="4 7" id="KW-1133">Transmembrane helix</keyword>
<feature type="transmembrane region" description="Helical" evidence="7">
    <location>
        <begin position="25"/>
        <end position="45"/>
    </location>
</feature>
<feature type="transmembrane region" description="Helical" evidence="7">
    <location>
        <begin position="298"/>
        <end position="316"/>
    </location>
</feature>
<feature type="transmembrane region" description="Helical" evidence="7">
    <location>
        <begin position="116"/>
        <end position="136"/>
    </location>
</feature>
<dbReference type="Pfam" id="PF00892">
    <property type="entry name" value="EamA"/>
    <property type="match status" value="2"/>
</dbReference>
<dbReference type="Proteomes" id="UP000076078">
    <property type="component" value="Unassembled WGS sequence"/>
</dbReference>
<evidence type="ECO:0000256" key="1">
    <source>
        <dbReference type="ARBA" id="ARBA00004651"/>
    </source>
</evidence>
<sequence>MDLTMWGRFKAEVKQIDRETIKTHAMLLSIQLVFSVFYILAKVALKNIPAFLFLMIRLVIATPLLWLLALVTARDQIFILPTKREWLFLCISGFFAVTVNQSLFLVGLTLSTASNAAITQPAIPIFSTLFAVLIGYEKKTAMKFIGIGVAVVGAILMIDFTHLKSDSQSSRDIVLGNLCFFGNTIAYAIFLLSQRPLVVTGGMNPAKCTAWGFLIGTPIVVIICFSTTKNIDAAFSDINLFSWLVILYTAIFATAYTFWASSVSVGKTDPTTVAVYLTVEPLATTIMARIFLDESLTVLNILGGFVILAGVATVMVSKHKEKKKEKLDQYERKKLKDIEMENDQLQLQQYTLQAQEILNGASKTSLYDQIDNNDSFDNGATTSTSINNHHNSTSVMDDDNDTVLKSDDVQIVNELNEDEDSALFIKNSNNKY</sequence>
<feature type="transmembrane region" description="Helical" evidence="7">
    <location>
        <begin position="240"/>
        <end position="261"/>
    </location>
</feature>
<dbReference type="OrthoDB" id="1728340at2759"/>
<accession>A0A151ZK49</accession>
<organism evidence="9 10">
    <name type="scientific">Tieghemostelium lacteum</name>
    <name type="common">Slime mold</name>
    <name type="synonym">Dictyostelium lacteum</name>
    <dbReference type="NCBI Taxonomy" id="361077"/>
    <lineage>
        <taxon>Eukaryota</taxon>
        <taxon>Amoebozoa</taxon>
        <taxon>Evosea</taxon>
        <taxon>Eumycetozoa</taxon>
        <taxon>Dictyostelia</taxon>
        <taxon>Dictyosteliales</taxon>
        <taxon>Raperosteliaceae</taxon>
        <taxon>Tieghemostelium</taxon>
    </lineage>
</organism>
<evidence type="ECO:0000256" key="2">
    <source>
        <dbReference type="ARBA" id="ARBA00022475"/>
    </source>
</evidence>
<feature type="transmembrane region" description="Helical" evidence="7">
    <location>
        <begin position="51"/>
        <end position="74"/>
    </location>
</feature>
<evidence type="ECO:0000313" key="10">
    <source>
        <dbReference type="Proteomes" id="UP000076078"/>
    </source>
</evidence>
<feature type="transmembrane region" description="Helical" evidence="7">
    <location>
        <begin position="208"/>
        <end position="228"/>
    </location>
</feature>
<dbReference type="AlphaFoldDB" id="A0A151ZK49"/>
<feature type="domain" description="EamA" evidence="8">
    <location>
        <begin position="26"/>
        <end position="158"/>
    </location>
</feature>
<keyword evidence="3 7" id="KW-0812">Transmembrane</keyword>
<comment type="caution">
    <text evidence="9">The sequence shown here is derived from an EMBL/GenBank/DDBJ whole genome shotgun (WGS) entry which is preliminary data.</text>
</comment>
<feature type="compositionally biased region" description="Low complexity" evidence="6">
    <location>
        <begin position="381"/>
        <end position="394"/>
    </location>
</feature>
<feature type="transmembrane region" description="Helical" evidence="7">
    <location>
        <begin position="273"/>
        <end position="292"/>
    </location>
</feature>
<dbReference type="PANTHER" id="PTHR32322">
    <property type="entry name" value="INNER MEMBRANE TRANSPORTER"/>
    <property type="match status" value="1"/>
</dbReference>
<feature type="transmembrane region" description="Helical" evidence="7">
    <location>
        <begin position="143"/>
        <end position="161"/>
    </location>
</feature>
<keyword evidence="10" id="KW-1185">Reference proteome</keyword>
<dbReference type="PANTHER" id="PTHR32322:SF18">
    <property type="entry name" value="S-ADENOSYLMETHIONINE_S-ADENOSYLHOMOCYSTEINE TRANSPORTER"/>
    <property type="match status" value="1"/>
</dbReference>